<gene>
    <name evidence="2" type="ORF">ACFSAS_12745</name>
</gene>
<accession>A0ABD6E046</accession>
<evidence type="ECO:0000313" key="3">
    <source>
        <dbReference type="Proteomes" id="UP001597092"/>
    </source>
</evidence>
<name>A0ABD6E046_9EURY</name>
<dbReference type="EMBL" id="JBHUDP010000004">
    <property type="protein sequence ID" value="MFD1686480.1"/>
    <property type="molecule type" value="Genomic_DNA"/>
</dbReference>
<dbReference type="InterPro" id="IPR048687">
    <property type="entry name" value="HVO_2248-like"/>
</dbReference>
<dbReference type="Pfam" id="PF21535">
    <property type="entry name" value="HVO_2248"/>
    <property type="match status" value="1"/>
</dbReference>
<dbReference type="RefSeq" id="WP_256305499.1">
    <property type="nucleotide sequence ID" value="NZ_JANHAW010000001.1"/>
</dbReference>
<keyword evidence="3" id="KW-1185">Reference proteome</keyword>
<feature type="region of interest" description="Disordered" evidence="1">
    <location>
        <begin position="149"/>
        <end position="177"/>
    </location>
</feature>
<organism evidence="2 3">
    <name type="scientific">Halobellus litoreus</name>
    <dbReference type="NCBI Taxonomy" id="755310"/>
    <lineage>
        <taxon>Archaea</taxon>
        <taxon>Methanobacteriati</taxon>
        <taxon>Methanobacteriota</taxon>
        <taxon>Stenosarchaea group</taxon>
        <taxon>Halobacteria</taxon>
        <taxon>Halobacteriales</taxon>
        <taxon>Haloferacaceae</taxon>
        <taxon>Halobellus</taxon>
    </lineage>
</organism>
<comment type="caution">
    <text evidence="2">The sequence shown here is derived from an EMBL/GenBank/DDBJ whole genome shotgun (WGS) entry which is preliminary data.</text>
</comment>
<proteinExistence type="predicted"/>
<dbReference type="Proteomes" id="UP001597092">
    <property type="component" value="Unassembled WGS sequence"/>
</dbReference>
<feature type="region of interest" description="Disordered" evidence="1">
    <location>
        <begin position="233"/>
        <end position="258"/>
    </location>
</feature>
<evidence type="ECO:0000313" key="2">
    <source>
        <dbReference type="EMBL" id="MFD1686480.1"/>
    </source>
</evidence>
<evidence type="ECO:0000256" key="1">
    <source>
        <dbReference type="SAM" id="MobiDB-lite"/>
    </source>
</evidence>
<sequence length="271" mass="30553">MGGSAGRTDGGTNVLYGRAVRTPLPDRRAERLFHENMTAVADGRERKAELLADPSVSVAKAYETEFERVAETFERRLRRIAGDDYEAVARAYLRGEREDREGALAAYYIEGLWRIQQRSTVSEMLFFPLILRYPDSFTVNLRFAGEHTTPESLPFESPQHADVDSDGPHTQQYFDESSYEQERAAEYLRETAGIIREQFPHPDDVPFSERKHGGVVSAGGRYESVFTEMLAPVAPDPDRFSEPVSESTLVPAGSEAERTRRKYLPSAKVLI</sequence>
<reference evidence="2 3" key="1">
    <citation type="journal article" date="2019" name="Int. J. Syst. Evol. Microbiol.">
        <title>The Global Catalogue of Microorganisms (GCM) 10K type strain sequencing project: providing services to taxonomists for standard genome sequencing and annotation.</title>
        <authorList>
            <consortium name="The Broad Institute Genomics Platform"/>
            <consortium name="The Broad Institute Genome Sequencing Center for Infectious Disease"/>
            <person name="Wu L."/>
            <person name="Ma J."/>
        </authorList>
    </citation>
    <scope>NUCLEOTIDE SEQUENCE [LARGE SCALE GENOMIC DNA]</scope>
    <source>
        <strain evidence="2 3">CGMCC 1.10387</strain>
    </source>
</reference>
<dbReference type="AlphaFoldDB" id="A0ABD6E046"/>
<protein>
    <submittedName>
        <fullName evidence="2">Uncharacterized protein</fullName>
    </submittedName>
</protein>